<dbReference type="STRING" id="1285928.SAMN04487894_12257"/>
<proteinExistence type="predicted"/>
<reference evidence="3" key="1">
    <citation type="submission" date="2016-10" db="EMBL/GenBank/DDBJ databases">
        <authorList>
            <person name="Varghese N."/>
            <person name="Submissions S."/>
        </authorList>
    </citation>
    <scope>NUCLEOTIDE SEQUENCE [LARGE SCALE GENOMIC DNA]</scope>
    <source>
        <strain evidence="3">DSM 25811 / CCM 8410 / LMG 26954 / E90</strain>
    </source>
</reference>
<feature type="transmembrane region" description="Helical" evidence="1">
    <location>
        <begin position="88"/>
        <end position="109"/>
    </location>
</feature>
<dbReference type="InterPro" id="IPR011990">
    <property type="entry name" value="TPR-like_helical_dom_sf"/>
</dbReference>
<keyword evidence="3" id="KW-1185">Reference proteome</keyword>
<dbReference type="AlphaFoldDB" id="A0A1G7ADN5"/>
<dbReference type="Proteomes" id="UP000198757">
    <property type="component" value="Unassembled WGS sequence"/>
</dbReference>
<protein>
    <submittedName>
        <fullName evidence="2">Tetratricopeptide repeat-containing protein</fullName>
    </submittedName>
</protein>
<evidence type="ECO:0000313" key="3">
    <source>
        <dbReference type="Proteomes" id="UP000198757"/>
    </source>
</evidence>
<dbReference type="Pfam" id="PF13432">
    <property type="entry name" value="TPR_16"/>
    <property type="match status" value="1"/>
</dbReference>
<dbReference type="Gene3D" id="1.25.40.10">
    <property type="entry name" value="Tetratricopeptide repeat domain"/>
    <property type="match status" value="1"/>
</dbReference>
<keyword evidence="1" id="KW-0812">Transmembrane</keyword>
<gene>
    <name evidence="2" type="ORF">SAMN04487894_12257</name>
</gene>
<organism evidence="2 3">
    <name type="scientific">Niabella drilacis (strain DSM 25811 / CCM 8410 / CCUG 62505 / LMG 26954 / E90)</name>
    <dbReference type="NCBI Taxonomy" id="1285928"/>
    <lineage>
        <taxon>Bacteria</taxon>
        <taxon>Pseudomonadati</taxon>
        <taxon>Bacteroidota</taxon>
        <taxon>Chitinophagia</taxon>
        <taxon>Chitinophagales</taxon>
        <taxon>Chitinophagaceae</taxon>
        <taxon>Niabella</taxon>
    </lineage>
</organism>
<accession>A0A1G7ADN5</accession>
<keyword evidence="1" id="KW-1133">Transmembrane helix</keyword>
<dbReference type="SUPFAM" id="SSF48452">
    <property type="entry name" value="TPR-like"/>
    <property type="match status" value="1"/>
</dbReference>
<dbReference type="RefSeq" id="WP_090393110.1">
    <property type="nucleotide sequence ID" value="NZ_FMZO01000022.1"/>
</dbReference>
<name>A0A1G7ADN5_NIADE</name>
<sequence length="238" mass="26668">MNLYEQIEAYISNALSPEERADFERQLAQDPEIKKAYDDWLYTEAVVQKHETAEKQVPQLRALLEPLTKAYFDKQPAVVRRTGRVRKLMLAAVAVAAVFVLFILTPAGIDRYPVTPMPNVVVRGAADHSKEGGQLFNAEQYPAALPHLKAAAEGDPEDVMAAFYYGVCLLKTEQPAAALPVFEKLLQSSSVYQEDSYFFAALCAYKTSNRALAEKYATAVPKNNVYYKNAQRILKKLK</sequence>
<dbReference type="EMBL" id="FMZO01000022">
    <property type="protein sequence ID" value="SDE12922.1"/>
    <property type="molecule type" value="Genomic_DNA"/>
</dbReference>
<dbReference type="OrthoDB" id="1091348at2"/>
<evidence type="ECO:0000256" key="1">
    <source>
        <dbReference type="SAM" id="Phobius"/>
    </source>
</evidence>
<keyword evidence="1" id="KW-0472">Membrane</keyword>
<evidence type="ECO:0000313" key="2">
    <source>
        <dbReference type="EMBL" id="SDE12922.1"/>
    </source>
</evidence>